<proteinExistence type="predicted"/>
<accession>A0A2M3ZRJ4</accession>
<organism evidence="2">
    <name type="scientific">Anopheles braziliensis</name>
    <dbReference type="NCBI Taxonomy" id="58242"/>
    <lineage>
        <taxon>Eukaryota</taxon>
        <taxon>Metazoa</taxon>
        <taxon>Ecdysozoa</taxon>
        <taxon>Arthropoda</taxon>
        <taxon>Hexapoda</taxon>
        <taxon>Insecta</taxon>
        <taxon>Pterygota</taxon>
        <taxon>Neoptera</taxon>
        <taxon>Endopterygota</taxon>
        <taxon>Diptera</taxon>
        <taxon>Nematocera</taxon>
        <taxon>Culicoidea</taxon>
        <taxon>Culicidae</taxon>
        <taxon>Anophelinae</taxon>
        <taxon>Anopheles</taxon>
    </lineage>
</organism>
<keyword evidence="1" id="KW-0732">Signal</keyword>
<feature type="signal peptide" evidence="1">
    <location>
        <begin position="1"/>
        <end position="19"/>
    </location>
</feature>
<dbReference type="EMBL" id="GGFM01010237">
    <property type="protein sequence ID" value="MBW30988.1"/>
    <property type="molecule type" value="Transcribed_RNA"/>
</dbReference>
<reference evidence="2" key="1">
    <citation type="submission" date="2018-01" db="EMBL/GenBank/DDBJ databases">
        <title>An insight into the sialome of Amazonian anophelines.</title>
        <authorList>
            <person name="Ribeiro J.M."/>
            <person name="Scarpassa V."/>
            <person name="Calvo E."/>
        </authorList>
    </citation>
    <scope>NUCLEOTIDE SEQUENCE</scope>
    <source>
        <tissue evidence="2">Salivary glands</tissue>
    </source>
</reference>
<feature type="chain" id="PRO_5014863037" evidence="1">
    <location>
        <begin position="20"/>
        <end position="84"/>
    </location>
</feature>
<dbReference type="AlphaFoldDB" id="A0A2M3ZRJ4"/>
<protein>
    <submittedName>
        <fullName evidence="2">Putative secreted peptide</fullName>
    </submittedName>
</protein>
<name>A0A2M3ZRJ4_9DIPT</name>
<evidence type="ECO:0000313" key="2">
    <source>
        <dbReference type="EMBL" id="MBW30988.1"/>
    </source>
</evidence>
<sequence length="84" mass="9677">MLDLSFCFFFVFSRFLIDSNVIGFMVTCPCISGVGHDDQRCFLVDHLGIAIDPQTRSTSATDRSTHRFGKTFCNCKLLFYHIEW</sequence>
<evidence type="ECO:0000256" key="1">
    <source>
        <dbReference type="SAM" id="SignalP"/>
    </source>
</evidence>